<keyword evidence="9" id="KW-1185">Reference proteome</keyword>
<dbReference type="FunFam" id="3.30.465.10:FF:000001">
    <property type="entry name" value="D-2-hydroxyglutarate dehydrogenase, mitochondrial"/>
    <property type="match status" value="1"/>
</dbReference>
<dbReference type="InterPro" id="IPR016166">
    <property type="entry name" value="FAD-bd_PCMH"/>
</dbReference>
<dbReference type="PANTHER" id="PTHR43716">
    <property type="entry name" value="D-2-HYDROXYGLUTARATE DEHYDROGENASE, MITOCHONDRIAL"/>
    <property type="match status" value="1"/>
</dbReference>
<evidence type="ECO:0000256" key="3">
    <source>
        <dbReference type="ARBA" id="ARBA00022630"/>
    </source>
</evidence>
<evidence type="ECO:0000256" key="5">
    <source>
        <dbReference type="ARBA" id="ARBA00023002"/>
    </source>
</evidence>
<evidence type="ECO:0000256" key="2">
    <source>
        <dbReference type="ARBA" id="ARBA00008000"/>
    </source>
</evidence>
<keyword evidence="4" id="KW-0274">FAD</keyword>
<dbReference type="Gene3D" id="3.30.465.10">
    <property type="match status" value="1"/>
</dbReference>
<evidence type="ECO:0000256" key="1">
    <source>
        <dbReference type="ARBA" id="ARBA00001974"/>
    </source>
</evidence>
<dbReference type="EMBL" id="LSSM01003245">
    <property type="protein sequence ID" value="OMJ18556.1"/>
    <property type="molecule type" value="Genomic_DNA"/>
</dbReference>
<dbReference type="InterPro" id="IPR016164">
    <property type="entry name" value="FAD-linked_Oxase-like_C"/>
</dbReference>
<proteinExistence type="inferred from homology"/>
<keyword evidence="5" id="KW-0560">Oxidoreductase</keyword>
<dbReference type="GO" id="GO:0005739">
    <property type="term" value="C:mitochondrion"/>
    <property type="evidence" value="ECO:0007669"/>
    <property type="project" value="TreeGrafter"/>
</dbReference>
<comment type="cofactor">
    <cofactor evidence="1">
        <name>FAD</name>
        <dbReference type="ChEBI" id="CHEBI:57692"/>
    </cofactor>
</comment>
<dbReference type="SUPFAM" id="SSF55103">
    <property type="entry name" value="FAD-linked oxidases, C-terminal domain"/>
    <property type="match status" value="1"/>
</dbReference>
<comment type="catalytic activity">
    <reaction evidence="6">
        <text>(R)-lactate + 2 Fe(III)-[cytochrome c] = 2 Fe(II)-[cytochrome c] + pyruvate + 2 H(+)</text>
        <dbReference type="Rhea" id="RHEA:13521"/>
        <dbReference type="Rhea" id="RHEA-COMP:10350"/>
        <dbReference type="Rhea" id="RHEA-COMP:14399"/>
        <dbReference type="ChEBI" id="CHEBI:15361"/>
        <dbReference type="ChEBI" id="CHEBI:15378"/>
        <dbReference type="ChEBI" id="CHEBI:16004"/>
        <dbReference type="ChEBI" id="CHEBI:29033"/>
        <dbReference type="ChEBI" id="CHEBI:29034"/>
        <dbReference type="EC" id="1.1.2.4"/>
    </reaction>
</comment>
<dbReference type="InterPro" id="IPR036318">
    <property type="entry name" value="FAD-bd_PCMH-like_sf"/>
</dbReference>
<comment type="similarity">
    <text evidence="2">Belongs to the FAD-binding oxidoreductase/transferase type 4 family.</text>
</comment>
<dbReference type="Pfam" id="PF01565">
    <property type="entry name" value="FAD_binding_4"/>
    <property type="match status" value="1"/>
</dbReference>
<name>A0A1R1XVB8_9FUNG</name>
<sequence>MNKIRSLDPDSGAIVCDSGCVLQVLDSYLNDYGLCMPLDLGAKGSCHIGGNVSTNAGGINYIKHGSLHGSILGLEVVLPDGKILNNLSTLRKDSTGYDIKQLFIGAEGTLGVITGVSLLAPKRVDLAFLSFFPQKLPAFEYWDSISMDTTLKAITRNNPLESNHSFYVMIETGGSNSDHNSEKVMSLLEELFDPKIIENGIISQDTTQAESIINTRESMQQGLLRNGTVFAYDISISPSLFLKSVEDLGKYLAQKNIYNGIPGVSFSTGSQIVKFVSGFGHLGDGNLHINVVLDRFDKDVESLVEDYLYDWVRNVNGSISAEHGLGSMKNDSIKYSKTTEVVNIMRNIKRMFDPNGIMNPYKVIPI</sequence>
<dbReference type="Proteomes" id="UP000187429">
    <property type="component" value="Unassembled WGS sequence"/>
</dbReference>
<organism evidence="8 9">
    <name type="scientific">Smittium culicis</name>
    <dbReference type="NCBI Taxonomy" id="133412"/>
    <lineage>
        <taxon>Eukaryota</taxon>
        <taxon>Fungi</taxon>
        <taxon>Fungi incertae sedis</taxon>
        <taxon>Zoopagomycota</taxon>
        <taxon>Kickxellomycotina</taxon>
        <taxon>Harpellomycetes</taxon>
        <taxon>Harpellales</taxon>
        <taxon>Legeriomycetaceae</taxon>
        <taxon>Smittium</taxon>
    </lineage>
</organism>
<dbReference type="PROSITE" id="PS51387">
    <property type="entry name" value="FAD_PCMH"/>
    <property type="match status" value="1"/>
</dbReference>
<accession>A0A1R1XVB8</accession>
<keyword evidence="3" id="KW-0285">Flavoprotein</keyword>
<dbReference type="AlphaFoldDB" id="A0A1R1XVB8"/>
<dbReference type="Gene3D" id="3.30.70.2740">
    <property type="match status" value="1"/>
</dbReference>
<dbReference type="FunFam" id="1.10.45.10:FF:000001">
    <property type="entry name" value="D-lactate dehydrogenase mitochondrial"/>
    <property type="match status" value="1"/>
</dbReference>
<evidence type="ECO:0000256" key="6">
    <source>
        <dbReference type="ARBA" id="ARBA00051436"/>
    </source>
</evidence>
<dbReference type="InterPro" id="IPR016171">
    <property type="entry name" value="Vanillyl_alc_oxidase_C-sub2"/>
</dbReference>
<dbReference type="PANTHER" id="PTHR43716:SF1">
    <property type="entry name" value="D-2-HYDROXYGLUTARATE DEHYDROGENASE, MITOCHONDRIAL"/>
    <property type="match status" value="1"/>
</dbReference>
<dbReference type="Gene3D" id="3.30.70.2190">
    <property type="match status" value="1"/>
</dbReference>
<dbReference type="GO" id="GO:0071949">
    <property type="term" value="F:FAD binding"/>
    <property type="evidence" value="ECO:0007669"/>
    <property type="project" value="InterPro"/>
</dbReference>
<dbReference type="OrthoDB" id="5332616at2759"/>
<evidence type="ECO:0000313" key="8">
    <source>
        <dbReference type="EMBL" id="OMJ18556.1"/>
    </source>
</evidence>
<dbReference type="Gene3D" id="1.10.45.10">
    <property type="entry name" value="Vanillyl-alcohol Oxidase, Chain A, domain 4"/>
    <property type="match status" value="1"/>
</dbReference>
<evidence type="ECO:0000313" key="9">
    <source>
        <dbReference type="Proteomes" id="UP000187429"/>
    </source>
</evidence>
<gene>
    <name evidence="8" type="ORF">AYI69_g6965</name>
</gene>
<dbReference type="InterPro" id="IPR006094">
    <property type="entry name" value="Oxid_FAD_bind_N"/>
</dbReference>
<feature type="domain" description="FAD-binding PCMH-type" evidence="7">
    <location>
        <begin position="1"/>
        <end position="123"/>
    </location>
</feature>
<protein>
    <submittedName>
        <fullName evidence="8">D-2-hydroxyglutarate dehydrogenase, mitochondrial</fullName>
    </submittedName>
</protein>
<dbReference type="InterPro" id="IPR051264">
    <property type="entry name" value="FAD-oxidored/transferase_4"/>
</dbReference>
<evidence type="ECO:0000256" key="4">
    <source>
        <dbReference type="ARBA" id="ARBA00022827"/>
    </source>
</evidence>
<dbReference type="GO" id="GO:0004458">
    <property type="term" value="F:D-lactate dehydrogenase (cytochrome) activity"/>
    <property type="evidence" value="ECO:0007669"/>
    <property type="project" value="UniProtKB-EC"/>
</dbReference>
<dbReference type="InterPro" id="IPR016169">
    <property type="entry name" value="FAD-bd_PCMH_sub2"/>
</dbReference>
<comment type="caution">
    <text evidence="8">The sequence shown here is derived from an EMBL/GenBank/DDBJ whole genome shotgun (WGS) entry which is preliminary data.</text>
</comment>
<evidence type="ECO:0000259" key="7">
    <source>
        <dbReference type="PROSITE" id="PS51387"/>
    </source>
</evidence>
<dbReference type="SUPFAM" id="SSF56176">
    <property type="entry name" value="FAD-binding/transporter-associated domain-like"/>
    <property type="match status" value="1"/>
</dbReference>
<dbReference type="Pfam" id="PF02913">
    <property type="entry name" value="FAD-oxidase_C"/>
    <property type="match status" value="1"/>
</dbReference>
<dbReference type="InterPro" id="IPR004113">
    <property type="entry name" value="FAD-bd_oxidored_4_C"/>
</dbReference>
<reference evidence="9" key="1">
    <citation type="submission" date="2017-01" db="EMBL/GenBank/DDBJ databases">
        <authorList>
            <person name="Wang Y."/>
            <person name="White M."/>
            <person name="Kvist S."/>
            <person name="Moncalvo J.-M."/>
        </authorList>
    </citation>
    <scope>NUCLEOTIDE SEQUENCE [LARGE SCALE GENOMIC DNA]</scope>
    <source>
        <strain evidence="9">ID-206-W2</strain>
    </source>
</reference>